<organism evidence="2 3">
    <name type="scientific">Rhododendron simsii</name>
    <name type="common">Sims's rhododendron</name>
    <dbReference type="NCBI Taxonomy" id="118357"/>
    <lineage>
        <taxon>Eukaryota</taxon>
        <taxon>Viridiplantae</taxon>
        <taxon>Streptophyta</taxon>
        <taxon>Embryophyta</taxon>
        <taxon>Tracheophyta</taxon>
        <taxon>Spermatophyta</taxon>
        <taxon>Magnoliopsida</taxon>
        <taxon>eudicotyledons</taxon>
        <taxon>Gunneridae</taxon>
        <taxon>Pentapetalae</taxon>
        <taxon>asterids</taxon>
        <taxon>Ericales</taxon>
        <taxon>Ericaceae</taxon>
        <taxon>Ericoideae</taxon>
        <taxon>Rhodoreae</taxon>
        <taxon>Rhododendron</taxon>
    </lineage>
</organism>
<gene>
    <name evidence="2" type="ORF">RHSIM_Rhsim04G0131500</name>
</gene>
<dbReference type="EMBL" id="WJXA01000004">
    <property type="protein sequence ID" value="KAF7144564.1"/>
    <property type="molecule type" value="Genomic_DNA"/>
</dbReference>
<accession>A0A834LM17</accession>
<evidence type="ECO:0000313" key="2">
    <source>
        <dbReference type="EMBL" id="KAF7144564.1"/>
    </source>
</evidence>
<evidence type="ECO:0000313" key="3">
    <source>
        <dbReference type="Proteomes" id="UP000626092"/>
    </source>
</evidence>
<feature type="region of interest" description="Disordered" evidence="1">
    <location>
        <begin position="160"/>
        <end position="191"/>
    </location>
</feature>
<proteinExistence type="predicted"/>
<dbReference type="AlphaFoldDB" id="A0A834LM17"/>
<dbReference type="Proteomes" id="UP000626092">
    <property type="component" value="Unassembled WGS sequence"/>
</dbReference>
<evidence type="ECO:0000256" key="1">
    <source>
        <dbReference type="SAM" id="MobiDB-lite"/>
    </source>
</evidence>
<sequence>MQMDAFEERNAQTASNLKCQSRYDIITPQVHVADINQALAFYGQGTNLEGRARAAQVLLSCRESYDGFIDRRTRAADNPELLAASSSNLLKEKVVDLVLLRSPTRPYSYSRRSFYFYIKWLHRFPSIKKRHGSSKPANQPEPLDPTWLCQGPRRYSWPRCSPKQLPSHGRRAVIQTDAPPGFSHEEVEASH</sequence>
<keyword evidence="3" id="KW-1185">Reference proteome</keyword>
<reference evidence="2" key="1">
    <citation type="submission" date="2019-11" db="EMBL/GenBank/DDBJ databases">
        <authorList>
            <person name="Liu Y."/>
            <person name="Hou J."/>
            <person name="Li T.-Q."/>
            <person name="Guan C.-H."/>
            <person name="Wu X."/>
            <person name="Wu H.-Z."/>
            <person name="Ling F."/>
            <person name="Zhang R."/>
            <person name="Shi X.-G."/>
            <person name="Ren J.-P."/>
            <person name="Chen E.-F."/>
            <person name="Sun J.-M."/>
        </authorList>
    </citation>
    <scope>NUCLEOTIDE SEQUENCE</scope>
    <source>
        <strain evidence="2">Adult_tree_wgs_1</strain>
        <tissue evidence="2">Leaves</tissue>
    </source>
</reference>
<comment type="caution">
    <text evidence="2">The sequence shown here is derived from an EMBL/GenBank/DDBJ whole genome shotgun (WGS) entry which is preliminary data.</text>
</comment>
<name>A0A834LM17_RHOSS</name>
<protein>
    <submittedName>
        <fullName evidence="2">Uncharacterized protein</fullName>
    </submittedName>
</protein>